<comment type="similarity">
    <text evidence="2">Belongs to the MurCDEF family. MurT subfamily.</text>
</comment>
<comment type="function">
    <text evidence="2">The lipid II isoglutaminyl synthase complex catalyzes the formation of alpha-D-isoglutamine in the cell wall lipid II stem peptide. The MurT subunit catalyzes the ATP-dependent amidation of D-glutamate residue of lipid II, converting it to an isoglutamine residue.</text>
</comment>
<comment type="catalytic activity">
    <reaction evidence="2">
        <text>beta-D-GlcNAc-(1-&gt;4)-Mur2Ac(oyl-L-Ala-gamma-D-Glu-L-Lys-D-Ala-D-Ala)-di-trans,octa-cis-undecaprenyl diphosphate + L-glutamine + ATP + H2O = beta-D-GlcNAc-(1-&gt;4)-Mur2Ac(oyl-L-Ala-D-isoglutaminyl-L-Lys-D-Ala-D-Ala)-di-trans,octa-cis-undecaprenyl diphosphate + L-glutamate + ADP + phosphate + H(+)</text>
        <dbReference type="Rhea" id="RHEA:57928"/>
        <dbReference type="ChEBI" id="CHEBI:15377"/>
        <dbReference type="ChEBI" id="CHEBI:15378"/>
        <dbReference type="ChEBI" id="CHEBI:29985"/>
        <dbReference type="ChEBI" id="CHEBI:30616"/>
        <dbReference type="ChEBI" id="CHEBI:43474"/>
        <dbReference type="ChEBI" id="CHEBI:58359"/>
        <dbReference type="ChEBI" id="CHEBI:60033"/>
        <dbReference type="ChEBI" id="CHEBI:62233"/>
        <dbReference type="ChEBI" id="CHEBI:456216"/>
        <dbReference type="EC" id="6.3.5.13"/>
    </reaction>
</comment>
<keyword evidence="2" id="KW-0479">Metal-binding</keyword>
<sequence length="459" mass="51099">MGFRTSIAIASAKLLSFACKIAGKQGVTMAGKLAMKIDPGILKKLSAQVRGEILVTCGTNGKTTTNNLICSAYEAEGRRVVCNHTGSNMLMGVAAAFVLASKVSGKLDADNAVIEVDEASAKRVFPHMKPDYMVLTNLFRDQLDRYGEIDITMNLLKEAMDMAPDMTIIVNADDSLSSYLALESGHKVVTYGISEQVFHRENDHEIREGQFCKKCGHRLVYDFYHFSQLGVYHCPHCGFRRPDVDFDACHISLKGGLSFDVAQRAAGEGQVSLRHIEASYRGFYNIYNILACYAAVKTCGLKTDHFDEMLKKYRPEFGRNELFRIGASTVLLNLAKNPAGFNQNISSVMEDESPKDLIIVINDNAQDGTDISWLWDVDFDRFADESIRSITVSGLRCQDMRLRLKYVGIHADLEADVRTAIEKRLRDGCGNLYVLVNYTALYSTHKMLGEMEGRKEGAR</sequence>
<dbReference type="GO" id="GO:0009252">
    <property type="term" value="P:peptidoglycan biosynthetic process"/>
    <property type="evidence" value="ECO:0007669"/>
    <property type="project" value="UniProtKB-UniRule"/>
</dbReference>
<dbReference type="PANTHER" id="PTHR23135">
    <property type="entry name" value="MUR LIGASE FAMILY MEMBER"/>
    <property type="match status" value="1"/>
</dbReference>
<dbReference type="InterPro" id="IPR013221">
    <property type="entry name" value="Mur_ligase_cen"/>
</dbReference>
<keyword evidence="2" id="KW-0862">Zinc</keyword>
<dbReference type="GO" id="GO:0016881">
    <property type="term" value="F:acid-amino acid ligase activity"/>
    <property type="evidence" value="ECO:0007669"/>
    <property type="project" value="InterPro"/>
</dbReference>
<dbReference type="GO" id="GO:0008360">
    <property type="term" value="P:regulation of cell shape"/>
    <property type="evidence" value="ECO:0007669"/>
    <property type="project" value="UniProtKB-KW"/>
</dbReference>
<protein>
    <recommendedName>
        <fullName evidence="2">Lipid II isoglutaminyl synthase (glutamine-hydrolyzing) subunit MurT</fullName>
        <ecNumber evidence="2">6.3.5.13</ecNumber>
    </recommendedName>
</protein>
<dbReference type="EMBL" id="VULZ01000016">
    <property type="protein sequence ID" value="MSS15833.1"/>
    <property type="molecule type" value="Genomic_DNA"/>
</dbReference>
<dbReference type="GO" id="GO:0071555">
    <property type="term" value="P:cell wall organization"/>
    <property type="evidence" value="ECO:0007669"/>
    <property type="project" value="UniProtKB-KW"/>
</dbReference>
<feature type="binding site" evidence="2">
    <location>
        <position position="234"/>
    </location>
    <ligand>
        <name>Zn(2+)</name>
        <dbReference type="ChEBI" id="CHEBI:29105"/>
    </ligand>
</feature>
<dbReference type="Gene3D" id="3.40.1190.10">
    <property type="entry name" value="Mur-like, catalytic domain"/>
    <property type="match status" value="1"/>
</dbReference>
<accession>A0A6L5X8U0</accession>
<feature type="binding site" evidence="2">
    <location>
        <position position="215"/>
    </location>
    <ligand>
        <name>Zn(2+)</name>
        <dbReference type="ChEBI" id="CHEBI:29105"/>
    </ligand>
</feature>
<dbReference type="PANTHER" id="PTHR23135:SF7">
    <property type="entry name" value="LIPID II ISOGLUTAMINYL SYNTHASE (GLUTAMINE-HYDROLYZING) SUBUNIT MURT"/>
    <property type="match status" value="1"/>
</dbReference>
<dbReference type="UniPathway" id="UPA00219"/>
<keyword evidence="2" id="KW-0961">Cell wall biogenesis/degradation</keyword>
<organism evidence="5 6">
    <name type="scientific">Porcincola intestinalis</name>
    <dbReference type="NCBI Taxonomy" id="2606632"/>
    <lineage>
        <taxon>Bacteria</taxon>
        <taxon>Bacillati</taxon>
        <taxon>Bacillota</taxon>
        <taxon>Clostridia</taxon>
        <taxon>Lachnospirales</taxon>
        <taxon>Lachnospiraceae</taxon>
        <taxon>Porcincola</taxon>
    </lineage>
</organism>
<dbReference type="InterPro" id="IPR036565">
    <property type="entry name" value="Mur-like_cat_sf"/>
</dbReference>
<proteinExistence type="inferred from homology"/>
<comment type="catalytic activity">
    <reaction evidence="2">
        <text>beta-D-GlcNAc-(1-&gt;4)-Mur2Ac(oyl-L-Ala-gamma-D-O-P-Glu-L-Lys-D-Ala-D-Ala)-di-trans,octa-cis-undecaprenyl diphosphate + NH4(+) = beta-D-GlcNAc-(1-&gt;4)-Mur2Ac(oyl-L-Ala-D-isoglutaminyl-L-Lys-D-Ala-D-Ala)-di-trans,octa-cis-undecaprenyl diphosphate + phosphate + H(+)</text>
        <dbReference type="Rhea" id="RHEA:57932"/>
        <dbReference type="ChEBI" id="CHEBI:15378"/>
        <dbReference type="ChEBI" id="CHEBI:28938"/>
        <dbReference type="ChEBI" id="CHEBI:43474"/>
        <dbReference type="ChEBI" id="CHEBI:62233"/>
        <dbReference type="ChEBI" id="CHEBI:143132"/>
    </reaction>
</comment>
<dbReference type="Pfam" id="PF08353">
    <property type="entry name" value="MurT_C"/>
    <property type="match status" value="1"/>
</dbReference>
<evidence type="ECO:0000256" key="1">
    <source>
        <dbReference type="ARBA" id="ARBA00004752"/>
    </source>
</evidence>
<evidence type="ECO:0000313" key="6">
    <source>
        <dbReference type="Proteomes" id="UP000481852"/>
    </source>
</evidence>
<dbReference type="GO" id="GO:0140282">
    <property type="term" value="F:carbon-nitrogen ligase activity on lipid II"/>
    <property type="evidence" value="ECO:0007669"/>
    <property type="project" value="UniProtKB-UniRule"/>
</dbReference>
<feature type="binding site" evidence="2">
    <location>
        <position position="237"/>
    </location>
    <ligand>
        <name>Zn(2+)</name>
        <dbReference type="ChEBI" id="CHEBI:29105"/>
    </ligand>
</feature>
<evidence type="ECO:0000256" key="2">
    <source>
        <dbReference type="HAMAP-Rule" id="MF_02214"/>
    </source>
</evidence>
<keyword evidence="2" id="KW-0133">Cell shape</keyword>
<dbReference type="RefSeq" id="WP_154527082.1">
    <property type="nucleotide sequence ID" value="NZ_VULZ01000016.1"/>
</dbReference>
<keyword evidence="2" id="KW-0067">ATP-binding</keyword>
<keyword evidence="2" id="KW-0436">Ligase</keyword>
<feature type="domain" description="Lipid II isoglutaminyl synthase (glutamine-hydrolyzing) subunit MurT C-terminal" evidence="4">
    <location>
        <begin position="334"/>
        <end position="441"/>
    </location>
</feature>
<evidence type="ECO:0000313" key="5">
    <source>
        <dbReference type="EMBL" id="MSS15833.1"/>
    </source>
</evidence>
<keyword evidence="6" id="KW-1185">Reference proteome</keyword>
<comment type="caution">
    <text evidence="5">The sequence shown here is derived from an EMBL/GenBank/DDBJ whole genome shotgun (WGS) entry which is preliminary data.</text>
</comment>
<dbReference type="EC" id="6.3.5.13" evidence="2"/>
<comment type="subunit">
    <text evidence="2">Forms a heterodimer with GatD.</text>
</comment>
<feature type="domain" description="Mur ligase central" evidence="3">
    <location>
        <begin position="58"/>
        <end position="205"/>
    </location>
</feature>
<comment type="catalytic activity">
    <reaction evidence="2">
        <text>beta-D-GlcNAc-(1-&gt;4)-Mur2Ac(oyl-L-Ala-gamma-D-Glu-L-Lys-D-Ala-D-Ala)-di-trans,octa-cis-undecaprenyl diphosphate + ATP = beta-D-GlcNAc-(1-&gt;4)-Mur2Ac(oyl-L-Ala-gamma-D-O-P-Glu-L-Lys-D-Ala-D-Ala)-di-trans,octa-cis-undecaprenyl diphosphate + ADP</text>
        <dbReference type="Rhea" id="RHEA:59488"/>
        <dbReference type="ChEBI" id="CHEBI:30616"/>
        <dbReference type="ChEBI" id="CHEBI:60033"/>
        <dbReference type="ChEBI" id="CHEBI:143132"/>
        <dbReference type="ChEBI" id="CHEBI:456216"/>
    </reaction>
</comment>
<dbReference type="SUPFAM" id="SSF53623">
    <property type="entry name" value="MurD-like peptide ligases, catalytic domain"/>
    <property type="match status" value="1"/>
</dbReference>
<reference evidence="5 6" key="1">
    <citation type="submission" date="2019-08" db="EMBL/GenBank/DDBJ databases">
        <title>In-depth cultivation of the pig gut microbiome towards novel bacterial diversity and tailored functional studies.</title>
        <authorList>
            <person name="Wylensek D."/>
            <person name="Hitch T.C.A."/>
            <person name="Clavel T."/>
        </authorList>
    </citation>
    <scope>NUCLEOTIDE SEQUENCE [LARGE SCALE GENOMIC DNA]</scope>
    <source>
        <strain evidence="5 6">Oil+RF-744-WCA-WT-11</strain>
    </source>
</reference>
<feature type="active site" evidence="2">
    <location>
        <position position="370"/>
    </location>
</feature>
<keyword evidence="2" id="KW-0547">Nucleotide-binding</keyword>
<name>A0A6L5X8U0_9FIRM</name>
<evidence type="ECO:0000259" key="3">
    <source>
        <dbReference type="Pfam" id="PF08245"/>
    </source>
</evidence>
<dbReference type="GO" id="GO:0008270">
    <property type="term" value="F:zinc ion binding"/>
    <property type="evidence" value="ECO:0007669"/>
    <property type="project" value="UniProtKB-UniRule"/>
</dbReference>
<dbReference type="Pfam" id="PF08245">
    <property type="entry name" value="Mur_ligase_M"/>
    <property type="match status" value="1"/>
</dbReference>
<dbReference type="InterPro" id="IPR043703">
    <property type="entry name" value="Lipid_II_synth_MurT"/>
</dbReference>
<feature type="binding site" evidence="2">
    <location>
        <position position="212"/>
    </location>
    <ligand>
        <name>Zn(2+)</name>
        <dbReference type="ChEBI" id="CHEBI:29105"/>
    </ligand>
</feature>
<dbReference type="InterPro" id="IPR013564">
    <property type="entry name" value="MurT_C"/>
</dbReference>
<dbReference type="AlphaFoldDB" id="A0A6L5X8U0"/>
<comment type="pathway">
    <text evidence="1 2">Cell wall biogenesis; peptidoglycan biosynthesis.</text>
</comment>
<dbReference type="GO" id="GO:0005524">
    <property type="term" value="F:ATP binding"/>
    <property type="evidence" value="ECO:0007669"/>
    <property type="project" value="UniProtKB-UniRule"/>
</dbReference>
<evidence type="ECO:0000259" key="4">
    <source>
        <dbReference type="Pfam" id="PF08353"/>
    </source>
</evidence>
<gene>
    <name evidence="2" type="primary">murT</name>
    <name evidence="5" type="ORF">FYJ35_12470</name>
</gene>
<keyword evidence="2" id="KW-0573">Peptidoglycan synthesis</keyword>
<dbReference type="Proteomes" id="UP000481852">
    <property type="component" value="Unassembled WGS sequence"/>
</dbReference>
<dbReference type="HAMAP" id="MF_02214">
    <property type="entry name" value="Lipid_II_synth_MurT"/>
    <property type="match status" value="1"/>
</dbReference>